<evidence type="ECO:0000313" key="3">
    <source>
        <dbReference type="EMBL" id="GGB55618.1"/>
    </source>
</evidence>
<protein>
    <recommendedName>
        <fullName evidence="2">PepSY domain-containing protein</fullName>
    </recommendedName>
</protein>
<dbReference type="Pfam" id="PF03413">
    <property type="entry name" value="PepSY"/>
    <property type="match status" value="2"/>
</dbReference>
<feature type="compositionally biased region" description="Basic and acidic residues" evidence="1">
    <location>
        <begin position="129"/>
        <end position="144"/>
    </location>
</feature>
<dbReference type="AlphaFoldDB" id="A0A9W5X6X8"/>
<keyword evidence="4" id="KW-1185">Reference proteome</keyword>
<accession>A0A9W5X6X8</accession>
<dbReference type="RefSeq" id="WP_188725640.1">
    <property type="nucleotide sequence ID" value="NZ_BMJD01000040.1"/>
</dbReference>
<evidence type="ECO:0000256" key="1">
    <source>
        <dbReference type="SAM" id="MobiDB-lite"/>
    </source>
</evidence>
<dbReference type="Proteomes" id="UP000621492">
    <property type="component" value="Unassembled WGS sequence"/>
</dbReference>
<dbReference type="Gene3D" id="3.10.450.40">
    <property type="match status" value="2"/>
</dbReference>
<feature type="domain" description="PepSY" evidence="2">
    <location>
        <begin position="152"/>
        <end position="207"/>
    </location>
</feature>
<organism evidence="3 4">
    <name type="scientific">Lentibacillus populi</name>
    <dbReference type="NCBI Taxonomy" id="1827502"/>
    <lineage>
        <taxon>Bacteria</taxon>
        <taxon>Bacillati</taxon>
        <taxon>Bacillota</taxon>
        <taxon>Bacilli</taxon>
        <taxon>Bacillales</taxon>
        <taxon>Bacillaceae</taxon>
        <taxon>Lentibacillus</taxon>
    </lineage>
</organism>
<reference evidence="3" key="1">
    <citation type="journal article" date="2014" name="Int. J. Syst. Evol. Microbiol.">
        <title>Complete genome sequence of Corynebacterium casei LMG S-19264T (=DSM 44701T), isolated from a smear-ripened cheese.</title>
        <authorList>
            <consortium name="US DOE Joint Genome Institute (JGI-PGF)"/>
            <person name="Walter F."/>
            <person name="Albersmeier A."/>
            <person name="Kalinowski J."/>
            <person name="Ruckert C."/>
        </authorList>
    </citation>
    <scope>NUCLEOTIDE SEQUENCE</scope>
    <source>
        <strain evidence="3">CGMCC 1.15454</strain>
    </source>
</reference>
<gene>
    <name evidence="3" type="primary">ykoJ</name>
    <name evidence="3" type="ORF">GCM10011409_36580</name>
</gene>
<feature type="domain" description="PepSY" evidence="2">
    <location>
        <begin position="34"/>
        <end position="89"/>
    </location>
</feature>
<name>A0A9W5X6X8_9BACI</name>
<comment type="caution">
    <text evidence="3">The sequence shown here is derived from an EMBL/GenBank/DDBJ whole genome shotgun (WGS) entry which is preliminary data.</text>
</comment>
<proteinExistence type="predicted"/>
<feature type="compositionally biased region" description="Basic and acidic residues" evidence="1">
    <location>
        <begin position="103"/>
        <end position="121"/>
    </location>
</feature>
<dbReference type="EMBL" id="BMJD01000040">
    <property type="protein sequence ID" value="GGB55618.1"/>
    <property type="molecule type" value="Genomic_DNA"/>
</dbReference>
<reference evidence="3" key="2">
    <citation type="submission" date="2020-09" db="EMBL/GenBank/DDBJ databases">
        <authorList>
            <person name="Sun Q."/>
            <person name="Zhou Y."/>
        </authorList>
    </citation>
    <scope>NUCLEOTIDE SEQUENCE</scope>
    <source>
        <strain evidence="3">CGMCC 1.15454</strain>
    </source>
</reference>
<dbReference type="InterPro" id="IPR025711">
    <property type="entry name" value="PepSY"/>
</dbReference>
<evidence type="ECO:0000259" key="2">
    <source>
        <dbReference type="Pfam" id="PF03413"/>
    </source>
</evidence>
<sequence length="215" mass="23795">MLNKIGIMIGAVTGAAALGLGIYHSSASELAPELSIAQIKEIVSGQYPGTITDIELEEHASKAIYEVEINGDSKEYELHLDGKTGEILDLKEKMKLNASDPGDTEKDKDKANENKKTETNHQKQNIAVNEDKDQETDQHKEIRKQNTKQTPAISSKKAREIAKNEFNGTITDFELDEDDGRLIYEIEMEAGESEAEIEIDAYTGEIIVLSIDNDD</sequence>
<evidence type="ECO:0000313" key="4">
    <source>
        <dbReference type="Proteomes" id="UP000621492"/>
    </source>
</evidence>
<feature type="region of interest" description="Disordered" evidence="1">
    <location>
        <begin position="95"/>
        <end position="158"/>
    </location>
</feature>